<dbReference type="RefSeq" id="WP_076813001.1">
    <property type="nucleotide sequence ID" value="NZ_MOMC01000005.1"/>
</dbReference>
<dbReference type="PANTHER" id="PTHR42870:SF1">
    <property type="entry name" value="NON-SPECIFIC LIPID-TRANSFER PROTEIN-LIKE 2"/>
    <property type="match status" value="1"/>
</dbReference>
<dbReference type="SUPFAM" id="SSF53901">
    <property type="entry name" value="Thiolase-like"/>
    <property type="match status" value="1"/>
</dbReference>
<dbReference type="Pfam" id="PF22691">
    <property type="entry name" value="Thiolase_C_1"/>
    <property type="match status" value="1"/>
</dbReference>
<evidence type="ECO:0000313" key="3">
    <source>
        <dbReference type="EMBL" id="ONH33354.1"/>
    </source>
</evidence>
<name>A0A1V2IJJ1_9ACTN</name>
<gene>
    <name evidence="3" type="ORF">BL253_01870</name>
</gene>
<dbReference type="EMBL" id="MOMC01000005">
    <property type="protein sequence ID" value="ONH33354.1"/>
    <property type="molecule type" value="Genomic_DNA"/>
</dbReference>
<feature type="domain" description="Thiolase C-terminal" evidence="2">
    <location>
        <begin position="274"/>
        <end position="398"/>
    </location>
</feature>
<reference evidence="4" key="1">
    <citation type="submission" date="2016-10" db="EMBL/GenBank/DDBJ databases">
        <title>Frankia sp. NRRL B-16386 Genome sequencing.</title>
        <authorList>
            <person name="Ghodhbane-Gtari F."/>
            <person name="Swanson E."/>
            <person name="Gueddou A."/>
            <person name="Hezbri K."/>
            <person name="Ktari K."/>
            <person name="Nouioui I."/>
            <person name="Morris K."/>
            <person name="Simpson S."/>
            <person name="Abebe-Akele F."/>
            <person name="Thomas K."/>
            <person name="Gtari M."/>
            <person name="Tisa L.S."/>
        </authorList>
    </citation>
    <scope>NUCLEOTIDE SEQUENCE [LARGE SCALE GENOMIC DNA]</scope>
    <source>
        <strain evidence="4">NRRL B-16386</strain>
    </source>
</reference>
<feature type="domain" description="Thiolase N-terminal" evidence="1">
    <location>
        <begin position="8"/>
        <end position="126"/>
    </location>
</feature>
<evidence type="ECO:0000259" key="1">
    <source>
        <dbReference type="Pfam" id="PF00108"/>
    </source>
</evidence>
<comment type="caution">
    <text evidence="3">The sequence shown here is derived from an EMBL/GenBank/DDBJ whole genome shotgun (WGS) entry which is preliminary data.</text>
</comment>
<keyword evidence="4" id="KW-1185">Reference proteome</keyword>
<dbReference type="InterPro" id="IPR055140">
    <property type="entry name" value="Thiolase_C_2"/>
</dbReference>
<dbReference type="InterPro" id="IPR016039">
    <property type="entry name" value="Thiolase-like"/>
</dbReference>
<dbReference type="PIRSF" id="PIRSF000429">
    <property type="entry name" value="Ac-CoA_Ac_transf"/>
    <property type="match status" value="1"/>
</dbReference>
<dbReference type="AlphaFoldDB" id="A0A1V2IJJ1"/>
<dbReference type="STRING" id="1834516.BL253_01870"/>
<dbReference type="Pfam" id="PF00108">
    <property type="entry name" value="Thiolase_N"/>
    <property type="match status" value="1"/>
</dbReference>
<accession>A0A1V2IJJ1</accession>
<dbReference type="PANTHER" id="PTHR42870">
    <property type="entry name" value="ACETYL-COA C-ACETYLTRANSFERASE"/>
    <property type="match status" value="1"/>
</dbReference>
<dbReference type="Proteomes" id="UP000188929">
    <property type="component" value="Unassembled WGS sequence"/>
</dbReference>
<organism evidence="3 4">
    <name type="scientific">Pseudofrankia asymbiotica</name>
    <dbReference type="NCBI Taxonomy" id="1834516"/>
    <lineage>
        <taxon>Bacteria</taxon>
        <taxon>Bacillati</taxon>
        <taxon>Actinomycetota</taxon>
        <taxon>Actinomycetes</taxon>
        <taxon>Frankiales</taxon>
        <taxon>Frankiaceae</taxon>
        <taxon>Pseudofrankia</taxon>
    </lineage>
</organism>
<dbReference type="CDD" id="cd00829">
    <property type="entry name" value="SCP-x_thiolase"/>
    <property type="match status" value="1"/>
</dbReference>
<protein>
    <submittedName>
        <fullName evidence="3">Thiolase</fullName>
    </submittedName>
</protein>
<dbReference type="InterPro" id="IPR020616">
    <property type="entry name" value="Thiolase_N"/>
</dbReference>
<evidence type="ECO:0000313" key="4">
    <source>
        <dbReference type="Proteomes" id="UP000188929"/>
    </source>
</evidence>
<proteinExistence type="predicted"/>
<dbReference type="InterPro" id="IPR002155">
    <property type="entry name" value="Thiolase"/>
</dbReference>
<dbReference type="OrthoDB" id="9785768at2"/>
<evidence type="ECO:0000259" key="2">
    <source>
        <dbReference type="Pfam" id="PF22691"/>
    </source>
</evidence>
<sequence length="403" mass="42357">MSAVTQDVWILGISMTKFGKHRDKDSVDLASEAALAAFGDAGVGINDIDVLAAGSLMAGTSAFGQQLQKQIGQTGIPVYNVANACATGATALRTVIMAIKAGEADLGLAVGVEKLSGAGLLGPVNRRKESDTWAPDGRFGALATLDGRVGTDSMPGVFAQIGLEYGHRYGGADFELFARISEKNHAHSTLNPLAAYSKRFTLEEIMNDVMIAYPNTRPMCSANCDGAAAAVVVSDSKLRTLSLEQRRRAVKISASVLTSDPWREGCQVLPDVNTLTRQAATRAYEQAGIGPEDLDLVELHDCFATAELVHYDNLMLCPEGGAVDFFNSGATWRDGKTPVNVSGGLESKGHPIAATGIANVWEICHHLRGEAGDRQIEGARVGLAHVIGLGSACGVHVLEKAAA</sequence>
<dbReference type="Gene3D" id="3.40.47.10">
    <property type="match status" value="1"/>
</dbReference>
<dbReference type="GO" id="GO:0016747">
    <property type="term" value="F:acyltransferase activity, transferring groups other than amino-acyl groups"/>
    <property type="evidence" value="ECO:0007669"/>
    <property type="project" value="InterPro"/>
</dbReference>